<dbReference type="InterPro" id="IPR036185">
    <property type="entry name" value="DNA_heli_DnaB-like_N_sf"/>
</dbReference>
<evidence type="ECO:0000256" key="1">
    <source>
        <dbReference type="ARBA" id="ARBA00022515"/>
    </source>
</evidence>
<dbReference type="RefSeq" id="WP_144571691.1">
    <property type="nucleotide sequence ID" value="NZ_VLKG01000006.1"/>
</dbReference>
<accession>A0A562I223</accession>
<keyword evidence="3" id="KW-0238">DNA-binding</keyword>
<evidence type="ECO:0000256" key="4">
    <source>
        <dbReference type="SAM" id="MobiDB-lite"/>
    </source>
</evidence>
<dbReference type="GO" id="GO:0006269">
    <property type="term" value="P:DNA replication, synthesis of primer"/>
    <property type="evidence" value="ECO:0007669"/>
    <property type="project" value="UniProtKB-KW"/>
</dbReference>
<dbReference type="InterPro" id="IPR016136">
    <property type="entry name" value="DNA_helicase_N/primase_C"/>
</dbReference>
<evidence type="ECO:0000259" key="5">
    <source>
        <dbReference type="Pfam" id="PF00772"/>
    </source>
</evidence>
<keyword evidence="1" id="KW-0639">Primosome</keyword>
<feature type="domain" description="DNA helicase DnaB-like N-terminal" evidence="5">
    <location>
        <begin position="25"/>
        <end position="114"/>
    </location>
</feature>
<gene>
    <name evidence="6" type="ORF">LX59_01994</name>
</gene>
<evidence type="ECO:0000256" key="2">
    <source>
        <dbReference type="ARBA" id="ARBA00022705"/>
    </source>
</evidence>
<dbReference type="GO" id="GO:1990077">
    <property type="term" value="C:primosome complex"/>
    <property type="evidence" value="ECO:0007669"/>
    <property type="project" value="UniProtKB-KW"/>
</dbReference>
<dbReference type="Gene3D" id="1.10.860.10">
    <property type="entry name" value="DNAb Helicase, Chain A"/>
    <property type="match status" value="1"/>
</dbReference>
<keyword evidence="7" id="KW-1185">Reference proteome</keyword>
<protein>
    <submittedName>
        <fullName evidence="6">DnaB helicase-like protein</fullName>
    </submittedName>
</protein>
<dbReference type="PANTHER" id="PTHR30153">
    <property type="entry name" value="REPLICATIVE DNA HELICASE DNAB"/>
    <property type="match status" value="1"/>
</dbReference>
<keyword evidence="6" id="KW-0378">Hydrolase</keyword>
<dbReference type="GO" id="GO:0003678">
    <property type="term" value="F:DNA helicase activity"/>
    <property type="evidence" value="ECO:0007669"/>
    <property type="project" value="InterPro"/>
</dbReference>
<feature type="compositionally biased region" description="Polar residues" evidence="4">
    <location>
        <begin position="1"/>
        <end position="19"/>
    </location>
</feature>
<dbReference type="SUPFAM" id="SSF48024">
    <property type="entry name" value="N-terminal domain of DnaB helicase"/>
    <property type="match status" value="1"/>
</dbReference>
<keyword evidence="6" id="KW-0547">Nucleotide-binding</keyword>
<keyword evidence="6" id="KW-0347">Helicase</keyword>
<organism evidence="6 7">
    <name type="scientific">Azomonas agilis</name>
    <dbReference type="NCBI Taxonomy" id="116849"/>
    <lineage>
        <taxon>Bacteria</taxon>
        <taxon>Pseudomonadati</taxon>
        <taxon>Pseudomonadota</taxon>
        <taxon>Gammaproteobacteria</taxon>
        <taxon>Pseudomonadales</taxon>
        <taxon>Pseudomonadaceae</taxon>
        <taxon>Azomonas</taxon>
    </lineage>
</organism>
<dbReference type="GO" id="GO:0005524">
    <property type="term" value="F:ATP binding"/>
    <property type="evidence" value="ECO:0007669"/>
    <property type="project" value="InterPro"/>
</dbReference>
<evidence type="ECO:0000313" key="7">
    <source>
        <dbReference type="Proteomes" id="UP000319627"/>
    </source>
</evidence>
<dbReference type="GO" id="GO:0003677">
    <property type="term" value="F:DNA binding"/>
    <property type="evidence" value="ECO:0007669"/>
    <property type="project" value="UniProtKB-KW"/>
</dbReference>
<keyword evidence="6" id="KW-0067">ATP-binding</keyword>
<proteinExistence type="predicted"/>
<dbReference type="PANTHER" id="PTHR30153:SF2">
    <property type="entry name" value="REPLICATIVE DNA HELICASE"/>
    <property type="match status" value="1"/>
</dbReference>
<comment type="caution">
    <text evidence="6">The sequence shown here is derived from an EMBL/GenBank/DDBJ whole genome shotgun (WGS) entry which is preliminary data.</text>
</comment>
<evidence type="ECO:0000313" key="6">
    <source>
        <dbReference type="EMBL" id="TWH65050.1"/>
    </source>
</evidence>
<keyword evidence="2" id="KW-0235">DNA replication</keyword>
<dbReference type="InterPro" id="IPR007693">
    <property type="entry name" value="DNA_helicase_DnaB-like_N"/>
</dbReference>
<evidence type="ECO:0000256" key="3">
    <source>
        <dbReference type="ARBA" id="ARBA00023125"/>
    </source>
</evidence>
<dbReference type="EMBL" id="VLKG01000006">
    <property type="protein sequence ID" value="TWH65050.1"/>
    <property type="molecule type" value="Genomic_DNA"/>
</dbReference>
<dbReference type="Pfam" id="PF00772">
    <property type="entry name" value="DnaB"/>
    <property type="match status" value="1"/>
</dbReference>
<dbReference type="Proteomes" id="UP000319627">
    <property type="component" value="Unassembled WGS sequence"/>
</dbReference>
<reference evidence="6 7" key="1">
    <citation type="submission" date="2019-07" db="EMBL/GenBank/DDBJ databases">
        <title>Genomic Encyclopedia of Type Strains, Phase I: the one thousand microbial genomes (KMG-I) project.</title>
        <authorList>
            <person name="Kyrpides N."/>
        </authorList>
    </citation>
    <scope>NUCLEOTIDE SEQUENCE [LARGE SCALE GENOMIC DNA]</scope>
    <source>
        <strain evidence="6 7">DSM 375</strain>
    </source>
</reference>
<feature type="region of interest" description="Disordered" evidence="4">
    <location>
        <begin position="1"/>
        <end position="23"/>
    </location>
</feature>
<sequence length="132" mass="14439">MSITNTASAPKSNLATPVQNMGRLPPHSIEAEQSVLGGLLLDNQCWDEVCELITGSEAFYLSEHRILFKAIQALSLKSLPFDVITIAEQLTETERQFLDLAYLASLARNTPSVAVPFKAPVVARLMTVLLAR</sequence>
<name>A0A562I223_9GAMM</name>
<dbReference type="GO" id="GO:0005829">
    <property type="term" value="C:cytosol"/>
    <property type="evidence" value="ECO:0007669"/>
    <property type="project" value="TreeGrafter"/>
</dbReference>
<dbReference type="AlphaFoldDB" id="A0A562I223"/>
<dbReference type="OrthoDB" id="7041949at2"/>